<dbReference type="InterPro" id="IPR023393">
    <property type="entry name" value="START-like_dom_sf"/>
</dbReference>
<feature type="binding site" evidence="3">
    <location>
        <position position="433"/>
    </location>
    <ligand>
        <name>Mg(2+)</name>
        <dbReference type="ChEBI" id="CHEBI:18420"/>
        <label>1</label>
        <note>catalytic</note>
    </ligand>
</feature>
<sequence length="752" mass="84414">MSTVHSNKNGREDHQGAIEYVASGALDNKDVSNSVQFVRETDFSECFSNGDRRGIPHVTLDIGHGHHGKLLSIDDAARFALNKAQRVIDDYHNNFLDLTEDGNDSKLVVSETTITVSPESILLALMSPQKRGKTDTSVLYTKQLLQHCSSSQAQSNYSAPRSRVLYGIRKFGTSLLIHPRDFCELVCWEKDHSSDVYWYASHSITDVPHTHGLHRGKVRIMGMKLERTDVHRRSFLHEQVLTGTKVTAILSIDPNIWMPRFRFNSHMKSLLDKFFQNCQRLWGQVDKSKSSARAHEEEIRENLYFEENVMTATGSSHRRSSKVHVLHKPATTNKSAKGTANELDTKPSLIQKVTSVFLTQRKEKPLTELLHVLKEACDILSPLVQRIYDNLNDENTKIKKAGMTQFTIADGLVQHMLTAYLLREDLFEAVIGEEDSSYVNTLARPYTVDSLQVPYIYNDDIDYIRRQMTFLSAKLEGVPLYRDCTIFIDPIDGTKPFVENFGEHCTILIGVAIGGEAVAGLIYRPVRLDMDGVRAGDDIRFWVAGCKCENTAIGNLDVNGISKATLNVRTSEAPGFITSPRNISPFTHALIEDLCMERIKSGSVGNKVMCLLEGKATTYIQDAGTSRWDTCAPQAVMEAYGGVFCKLSTFINVDGEISTYSYKKSGKGEVNTDVDILTSKDNKFELDLSFSRFNTTEKSLWKERITEDNLHMLKPYSNICGFVCLPANQMDAIPHYVESMKKAVAKASPVFN</sequence>
<dbReference type="InterPro" id="IPR050725">
    <property type="entry name" value="CysQ/Inositol_MonoPase"/>
</dbReference>
<gene>
    <name evidence="4" type="ORF">ASTO00021_LOCUS14000</name>
</gene>
<dbReference type="Pfam" id="PF00459">
    <property type="entry name" value="Inositol_P"/>
    <property type="match status" value="1"/>
</dbReference>
<dbReference type="Gene3D" id="3.30.530.20">
    <property type="match status" value="1"/>
</dbReference>
<dbReference type="SUPFAM" id="SSF55961">
    <property type="entry name" value="Bet v1-like"/>
    <property type="match status" value="1"/>
</dbReference>
<reference evidence="4" key="1">
    <citation type="submission" date="2021-01" db="EMBL/GenBank/DDBJ databases">
        <authorList>
            <person name="Corre E."/>
            <person name="Pelletier E."/>
            <person name="Niang G."/>
            <person name="Scheremetjew M."/>
            <person name="Finn R."/>
            <person name="Kale V."/>
            <person name="Holt S."/>
            <person name="Cochrane G."/>
            <person name="Meng A."/>
            <person name="Brown T."/>
            <person name="Cohen L."/>
        </authorList>
    </citation>
    <scope>NUCLEOTIDE SEQUENCE</scope>
    <source>
        <strain evidence="4">GSBS06</strain>
    </source>
</reference>
<evidence type="ECO:0000313" key="4">
    <source>
        <dbReference type="EMBL" id="CAE0443944.1"/>
    </source>
</evidence>
<dbReference type="GO" id="GO:0046872">
    <property type="term" value="F:metal ion binding"/>
    <property type="evidence" value="ECO:0007669"/>
    <property type="project" value="UniProtKB-KW"/>
</dbReference>
<feature type="binding site" evidence="3">
    <location>
        <position position="492"/>
    </location>
    <ligand>
        <name>Mg(2+)</name>
        <dbReference type="ChEBI" id="CHEBI:18420"/>
        <label>1</label>
        <note>catalytic</note>
    </ligand>
</feature>
<evidence type="ECO:0000256" key="3">
    <source>
        <dbReference type="PIRSR" id="PIRSR600760-2"/>
    </source>
</evidence>
<feature type="binding site" evidence="3">
    <location>
        <position position="629"/>
    </location>
    <ligand>
        <name>Mg(2+)</name>
        <dbReference type="ChEBI" id="CHEBI:18420"/>
        <label>1</label>
        <note>catalytic</note>
    </ligand>
</feature>
<dbReference type="GO" id="GO:0008441">
    <property type="term" value="F:3'(2'),5'-bisphosphate nucleotidase activity"/>
    <property type="evidence" value="ECO:0007669"/>
    <property type="project" value="UniProtKB-EC"/>
</dbReference>
<keyword evidence="3" id="KW-0460">Magnesium</keyword>
<feature type="binding site" evidence="3">
    <location>
        <position position="489"/>
    </location>
    <ligand>
        <name>Mg(2+)</name>
        <dbReference type="ChEBI" id="CHEBI:18420"/>
        <label>1</label>
        <note>catalytic</note>
    </ligand>
</feature>
<dbReference type="PANTHER" id="PTHR43028:SF5">
    <property type="entry name" value="3'(2'),5'-BISPHOSPHATE NUCLEOTIDASE 1"/>
    <property type="match status" value="1"/>
</dbReference>
<protein>
    <recommendedName>
        <fullName evidence="2">3'(2'),5'-bisphosphate nucleotidase</fullName>
        <ecNumber evidence="2">3.1.3.7</ecNumber>
    </recommendedName>
</protein>
<evidence type="ECO:0000256" key="2">
    <source>
        <dbReference type="ARBA" id="ARBA00012633"/>
    </source>
</evidence>
<keyword evidence="3" id="KW-0479">Metal-binding</keyword>
<dbReference type="Gene3D" id="3.40.190.80">
    <property type="match status" value="1"/>
</dbReference>
<proteinExistence type="inferred from homology"/>
<evidence type="ECO:0000256" key="1">
    <source>
        <dbReference type="ARBA" id="ARBA00009759"/>
    </source>
</evidence>
<name>A0A7S3PM57_9STRA</name>
<dbReference type="Gene3D" id="3.30.540.10">
    <property type="entry name" value="Fructose-1,6-Bisphosphatase, subunit A, domain 1"/>
    <property type="match status" value="1"/>
</dbReference>
<dbReference type="EC" id="3.1.3.7" evidence="2"/>
<dbReference type="EMBL" id="HBIN01018351">
    <property type="protein sequence ID" value="CAE0443944.1"/>
    <property type="molecule type" value="Transcribed_RNA"/>
</dbReference>
<accession>A0A7S3PM57</accession>
<dbReference type="SUPFAM" id="SSF56655">
    <property type="entry name" value="Carbohydrate phosphatase"/>
    <property type="match status" value="1"/>
</dbReference>
<dbReference type="InterPro" id="IPR000760">
    <property type="entry name" value="Inositol_monophosphatase-like"/>
</dbReference>
<dbReference type="AlphaFoldDB" id="A0A7S3PM57"/>
<comment type="cofactor">
    <cofactor evidence="3">
        <name>Mg(2+)</name>
        <dbReference type="ChEBI" id="CHEBI:18420"/>
    </cofactor>
</comment>
<dbReference type="PANTHER" id="PTHR43028">
    <property type="entry name" value="3'(2'),5'-BISPHOSPHATE NUCLEOTIDASE 1"/>
    <property type="match status" value="1"/>
</dbReference>
<comment type="similarity">
    <text evidence="1">Belongs to the inositol monophosphatase superfamily.</text>
</comment>
<feature type="binding site" evidence="3">
    <location>
        <position position="491"/>
    </location>
    <ligand>
        <name>Mg(2+)</name>
        <dbReference type="ChEBI" id="CHEBI:18420"/>
        <label>1</label>
        <note>catalytic</note>
    </ligand>
</feature>
<organism evidence="4">
    <name type="scientific">Aplanochytrium stocchinoi</name>
    <dbReference type="NCBI Taxonomy" id="215587"/>
    <lineage>
        <taxon>Eukaryota</taxon>
        <taxon>Sar</taxon>
        <taxon>Stramenopiles</taxon>
        <taxon>Bigyra</taxon>
        <taxon>Labyrinthulomycetes</taxon>
        <taxon>Thraustochytrida</taxon>
        <taxon>Thraustochytriidae</taxon>
        <taxon>Aplanochytrium</taxon>
    </lineage>
</organism>